<feature type="transmembrane region" description="Helical" evidence="1">
    <location>
        <begin position="129"/>
        <end position="148"/>
    </location>
</feature>
<keyword evidence="1" id="KW-1133">Transmembrane helix</keyword>
<protein>
    <recommendedName>
        <fullName evidence="3">Glycosyltransferase RgtA/B/C/D-like domain-containing protein</fullName>
    </recommendedName>
</protein>
<feature type="transmembrane region" description="Helical" evidence="1">
    <location>
        <begin position="24"/>
        <end position="48"/>
    </location>
</feature>
<comment type="caution">
    <text evidence="2">The sequence shown here is derived from an EMBL/GenBank/DDBJ whole genome shotgun (WGS) entry which is preliminary data.</text>
</comment>
<organism evidence="2">
    <name type="scientific">Pseudomonas moraviensis R28-S</name>
    <dbReference type="NCBI Taxonomy" id="1395516"/>
    <lineage>
        <taxon>Bacteria</taxon>
        <taxon>Pseudomonadati</taxon>
        <taxon>Pseudomonadota</taxon>
        <taxon>Gammaproteobacteria</taxon>
        <taxon>Pseudomonadales</taxon>
        <taxon>Pseudomonadaceae</taxon>
        <taxon>Pseudomonas</taxon>
    </lineage>
</organism>
<name>V8RD62_9PSED</name>
<dbReference type="PATRIC" id="fig|1395516.4.peg.2446"/>
<sequence length="480" mass="53434">MNQMTHDFSIRRGRKALLLRHQQIAAFIATTLIFLTLHKIMGVAVFPWDSGNYWKLSSIDNLLNFPKTIRGYFYPALLSPARYASDTFDALGYFPYRIITSVVYGYFFAILIPKFYLQLFGGQVSFGRRLITPLLVAVLFPGVIVYPLSDLPALALMVCASICVLSSACTAGAFKRYALLVLSGILAYGAYNSRSIYLFPAGLLAIGLPFIIFVKSGVRIRVFATIAFLIGAAVASIPQVAINYKNENSLSPLLITTSLYNRSLFANQLLWGITLQRYETSIDKNSPGPEVFYLDRAGEKLFTKNNIGASAFELETYLRLVISNPLDFLGIYGRHIINGLDLRDGEVYTKTSLKNRDAFALLSFLVLFAGLSVIVLNRTTNRPETDQQHSPLFWSLVLLLPVVAVIPGAVESRFFLAAHLSAYCALAYSSDFDAIKSLLRRHWLVVSIALIISATLFFSISTTTQAGIQHTYPPLYRGQW</sequence>
<dbReference type="AlphaFoldDB" id="V8RD62"/>
<dbReference type="EMBL" id="AYMZ01000003">
    <property type="protein sequence ID" value="ETF09842.1"/>
    <property type="molecule type" value="Genomic_DNA"/>
</dbReference>
<proteinExistence type="predicted"/>
<dbReference type="HOGENOM" id="CLU_569689_0_0_6"/>
<accession>V8RD62</accession>
<dbReference type="eggNOG" id="ENOG5032U6P">
    <property type="taxonomic scope" value="Bacteria"/>
</dbReference>
<feature type="transmembrane region" description="Helical" evidence="1">
    <location>
        <begin position="94"/>
        <end position="117"/>
    </location>
</feature>
<feature type="transmembrane region" description="Helical" evidence="1">
    <location>
        <begin position="392"/>
        <end position="410"/>
    </location>
</feature>
<dbReference type="Proteomes" id="UP000024771">
    <property type="component" value="Chromosome"/>
</dbReference>
<dbReference type="RefSeq" id="WP_024012766.1">
    <property type="nucleotide sequence ID" value="NZ_CM002330.1"/>
</dbReference>
<feature type="transmembrane region" description="Helical" evidence="1">
    <location>
        <begin position="220"/>
        <end position="242"/>
    </location>
</feature>
<keyword evidence="1" id="KW-0472">Membrane</keyword>
<evidence type="ECO:0000256" key="1">
    <source>
        <dbReference type="SAM" id="Phobius"/>
    </source>
</evidence>
<gene>
    <name evidence="2" type="ORF">PMO01_12030</name>
</gene>
<keyword evidence="1" id="KW-0812">Transmembrane</keyword>
<feature type="transmembrane region" description="Helical" evidence="1">
    <location>
        <begin position="443"/>
        <end position="460"/>
    </location>
</feature>
<reference evidence="2" key="1">
    <citation type="journal article" date="2014" name="Genome Announc.">
        <title>Draft Genome Sequence of Pseudomonas moraviensis R28-S.</title>
        <authorList>
            <person name="Hunter S.S."/>
            <person name="Yano H."/>
            <person name="Loftie-Eaton W."/>
            <person name="Hughes J."/>
            <person name="De Gelder L."/>
            <person name="Stragier P."/>
            <person name="De Vos P."/>
            <person name="Settles M.L."/>
            <person name="Top E.M."/>
        </authorList>
    </citation>
    <scope>NUCLEOTIDE SEQUENCE [LARGE SCALE GENOMIC DNA]</scope>
    <source>
        <strain evidence="2">R28-S</strain>
    </source>
</reference>
<feature type="transmembrane region" description="Helical" evidence="1">
    <location>
        <begin position="358"/>
        <end position="380"/>
    </location>
</feature>
<evidence type="ECO:0008006" key="3">
    <source>
        <dbReference type="Google" id="ProtNLM"/>
    </source>
</evidence>
<feature type="transmembrane region" description="Helical" evidence="1">
    <location>
        <begin position="195"/>
        <end position="214"/>
    </location>
</feature>
<evidence type="ECO:0000313" key="2">
    <source>
        <dbReference type="EMBL" id="ETF09842.1"/>
    </source>
</evidence>
<feature type="transmembrane region" description="Helical" evidence="1">
    <location>
        <begin position="154"/>
        <end position="174"/>
    </location>
</feature>